<keyword evidence="1" id="KW-1133">Transmembrane helix</keyword>
<dbReference type="EMBL" id="FNBL01000004">
    <property type="protein sequence ID" value="SDF44370.1"/>
    <property type="molecule type" value="Genomic_DNA"/>
</dbReference>
<gene>
    <name evidence="2" type="ORF">SAMN04488117_104165</name>
</gene>
<keyword evidence="1" id="KW-0812">Transmembrane</keyword>
<dbReference type="OrthoDB" id="7868042at2"/>
<protein>
    <submittedName>
        <fullName evidence="2">Uncharacterized protein</fullName>
    </submittedName>
</protein>
<name>A0A1G7L5N7_9RHOB</name>
<sequence>MLKKDTIVILLITVFIVTPAILALGAYFVTKNPSLRPLGITVERLSEAGQLENKSLIIAVIDIGTEAKGTASKQSYKQAIETTFDRLETKANVKFRSVPGSTQTTITYIVGESRIGPFPVERAAEGVLAAAQAERMIVAQRHSVAKEQERRASMTKSAFWQKIFD</sequence>
<accession>A0A1G7L5N7</accession>
<keyword evidence="1" id="KW-0472">Membrane</keyword>
<evidence type="ECO:0000313" key="2">
    <source>
        <dbReference type="EMBL" id="SDF44370.1"/>
    </source>
</evidence>
<dbReference type="RefSeq" id="WP_074644001.1">
    <property type="nucleotide sequence ID" value="NZ_FNBL01000004.1"/>
</dbReference>
<evidence type="ECO:0000313" key="3">
    <source>
        <dbReference type="Proteomes" id="UP000182284"/>
    </source>
</evidence>
<proteinExistence type="predicted"/>
<feature type="transmembrane region" description="Helical" evidence="1">
    <location>
        <begin position="7"/>
        <end position="29"/>
    </location>
</feature>
<evidence type="ECO:0000256" key="1">
    <source>
        <dbReference type="SAM" id="Phobius"/>
    </source>
</evidence>
<reference evidence="2 3" key="1">
    <citation type="submission" date="2016-10" db="EMBL/GenBank/DDBJ databases">
        <authorList>
            <person name="de Groot N.N."/>
        </authorList>
    </citation>
    <scope>NUCLEOTIDE SEQUENCE [LARGE SCALE GENOMIC DNA]</scope>
    <source>
        <strain evidence="2 3">DSM 27375</strain>
    </source>
</reference>
<organism evidence="2 3">
    <name type="scientific">Celeribacter baekdonensis</name>
    <dbReference type="NCBI Taxonomy" id="875171"/>
    <lineage>
        <taxon>Bacteria</taxon>
        <taxon>Pseudomonadati</taxon>
        <taxon>Pseudomonadota</taxon>
        <taxon>Alphaproteobacteria</taxon>
        <taxon>Rhodobacterales</taxon>
        <taxon>Roseobacteraceae</taxon>
        <taxon>Celeribacter</taxon>
    </lineage>
</organism>
<dbReference type="AlphaFoldDB" id="A0A1G7L5N7"/>
<dbReference type="Proteomes" id="UP000182284">
    <property type="component" value="Unassembled WGS sequence"/>
</dbReference>